<dbReference type="EMBL" id="MU393450">
    <property type="protein sequence ID" value="KAI4867151.1"/>
    <property type="molecule type" value="Genomic_DNA"/>
</dbReference>
<keyword evidence="2" id="KW-1185">Reference proteome</keyword>
<accession>A0ACB9Z6J8</accession>
<evidence type="ECO:0000313" key="2">
    <source>
        <dbReference type="Proteomes" id="UP001497700"/>
    </source>
</evidence>
<name>A0ACB9Z6J8_9PEZI</name>
<dbReference type="Proteomes" id="UP001497700">
    <property type="component" value="Unassembled WGS sequence"/>
</dbReference>
<reference evidence="1 2" key="1">
    <citation type="journal article" date="2022" name="New Phytol.">
        <title>Ecological generalism drives hyperdiversity of secondary metabolite gene clusters in xylarialean endophytes.</title>
        <authorList>
            <person name="Franco M.E.E."/>
            <person name="Wisecaver J.H."/>
            <person name="Arnold A.E."/>
            <person name="Ju Y.M."/>
            <person name="Slot J.C."/>
            <person name="Ahrendt S."/>
            <person name="Moore L.P."/>
            <person name="Eastman K.E."/>
            <person name="Scott K."/>
            <person name="Konkel Z."/>
            <person name="Mondo S.J."/>
            <person name="Kuo A."/>
            <person name="Hayes R.D."/>
            <person name="Haridas S."/>
            <person name="Andreopoulos B."/>
            <person name="Riley R."/>
            <person name="LaButti K."/>
            <person name="Pangilinan J."/>
            <person name="Lipzen A."/>
            <person name="Amirebrahimi M."/>
            <person name="Yan J."/>
            <person name="Adam C."/>
            <person name="Keymanesh K."/>
            <person name="Ng V."/>
            <person name="Louie K."/>
            <person name="Northen T."/>
            <person name="Drula E."/>
            <person name="Henrissat B."/>
            <person name="Hsieh H.M."/>
            <person name="Youens-Clark K."/>
            <person name="Lutzoni F."/>
            <person name="Miadlikowska J."/>
            <person name="Eastwood D.C."/>
            <person name="Hamelin R.C."/>
            <person name="Grigoriev I.V."/>
            <person name="U'Ren J.M."/>
        </authorList>
    </citation>
    <scope>NUCLEOTIDE SEQUENCE [LARGE SCALE GENOMIC DNA]</scope>
    <source>
        <strain evidence="1 2">CBS 119005</strain>
    </source>
</reference>
<evidence type="ECO:0000313" key="1">
    <source>
        <dbReference type="EMBL" id="KAI4867151.1"/>
    </source>
</evidence>
<gene>
    <name evidence="1" type="ORF">F4820DRAFT_225119</name>
</gene>
<proteinExistence type="predicted"/>
<protein>
    <submittedName>
        <fullName evidence="1">Uncharacterized protein</fullName>
    </submittedName>
</protein>
<organism evidence="1 2">
    <name type="scientific">Hypoxylon rubiginosum</name>
    <dbReference type="NCBI Taxonomy" id="110542"/>
    <lineage>
        <taxon>Eukaryota</taxon>
        <taxon>Fungi</taxon>
        <taxon>Dikarya</taxon>
        <taxon>Ascomycota</taxon>
        <taxon>Pezizomycotina</taxon>
        <taxon>Sordariomycetes</taxon>
        <taxon>Xylariomycetidae</taxon>
        <taxon>Xylariales</taxon>
        <taxon>Hypoxylaceae</taxon>
        <taxon>Hypoxylon</taxon>
    </lineage>
</organism>
<sequence length="150" mass="17908">MAGLEWTATYFGIPESHKTYCVDAHHFYECGHPVQEKAGNKTRDVIRRFKNDYHWRPCSLRGCKILKLNVIIPNRCIPDCPGVTLPVDDLPMINLQRKAKEEWEDATLKGAELEEARRRREERRLEMEKEREHWRRELGDNENIVYFERL</sequence>
<comment type="caution">
    <text evidence="1">The sequence shown here is derived from an EMBL/GenBank/DDBJ whole genome shotgun (WGS) entry which is preliminary data.</text>
</comment>